<dbReference type="GO" id="GO:0070507">
    <property type="term" value="P:regulation of microtubule cytoskeleton organization"/>
    <property type="evidence" value="ECO:0007669"/>
    <property type="project" value="InterPro"/>
</dbReference>
<evidence type="ECO:0000256" key="4">
    <source>
        <dbReference type="ARBA" id="ARBA00022490"/>
    </source>
</evidence>
<dbReference type="PANTHER" id="PTHR14594:SF1">
    <property type="entry name" value="CENTROSOMAL PROTEIN OF 70 KDA"/>
    <property type="match status" value="1"/>
</dbReference>
<dbReference type="AlphaFoldDB" id="A7SFU5"/>
<comment type="subunit">
    <text evidence="2">Directly interacts with tubulin-gamma; this interaction determines centrosomal localization.</text>
</comment>
<keyword evidence="12" id="KW-1185">Reference proteome</keyword>
<evidence type="ECO:0000256" key="8">
    <source>
        <dbReference type="ARBA" id="ARBA00025273"/>
    </source>
</evidence>
<dbReference type="PANTHER" id="PTHR14594">
    <property type="entry name" value="CENTROSOMAL PROTEIN OF 70 KDA"/>
    <property type="match status" value="1"/>
</dbReference>
<dbReference type="GO" id="GO:0005813">
    <property type="term" value="C:centrosome"/>
    <property type="evidence" value="ECO:0007669"/>
    <property type="project" value="UniProtKB-SubCell"/>
</dbReference>
<sequence length="879" mass="101114">MESGENKNISEMLTLSGSYGDEQDSSGHSPRTSGVISDWSEVNRQLRHHGFHAVMVLPRQHISEIPAGAVILEEHTSQHLRHTLESLMSDCDRRQALVQELISASNRLQKDNKENAEIIYSYETEIRGLEQQLETERIKVQEYEDRHMSELHRHGEEVQDLQLGKDEVAVMYKQMEQKLQKKDEETSRLQKRCHDLVHKEEERLERQRLMFKHFKNRSPRKQSDVDQSENGLLGHLKIVLGQSEWLFYWILDIVDSYEAQIDELKEEMEQIKKENKALSASYIGTYGDVNDDNRAMHKDVSDVSDLASGETSEDDNARHSRSPLEAGSRTGMAGKWRSSQSSSPASSSPRRVKELTDKNLVSYHNSLCFCVFAKPKGCGDDFRFYERQLKDAKKLIRLLENENTNLKVDLQSRPRTEEWKKTRKYNKKLEKLLAQNNLSPPRKRHLLTDRDVPVETKRCSTNVGDIEFLPIDVCREYIKAHRFLLFCDRDPCCKASDVVNAVGKLSKARHLLKVDDLPGLIQRLEQYDEFFPAFQEMVTELCRLLSKSSLQYKNEAHCAVTCLVTPSKMATTKQNEVCSRLEVTDLKQLTDRLDSIDVMAEAYPSMEKLISDILSLTQEKGALVVSAEDMSQSVDSHALYCQRAWQNILPTLRLWHKELKHMKDLQTAVDHLAVSLMPWKPDNMFRADDRKPLRMRDLRARIESLAYQGTRALPSELRGSDKPSAEQLQSIVAHFQKLFDVTSVSGVFPRMNELYLRVGEVYNAMNTMRELLNLDPCCKASDVVNAVGKLSKARHLLKVDDLPGLIQRLEQYDEFFPAFQEMVTELCRLLKTGSNVFLSSNKVTIKTGTVLMFYFFSLAVEKMDEIVTAVRALIKFPQY</sequence>
<feature type="coiled-coil region" evidence="9">
    <location>
        <begin position="382"/>
        <end position="409"/>
    </location>
</feature>
<organism evidence="11 12">
    <name type="scientific">Nematostella vectensis</name>
    <name type="common">Starlet sea anemone</name>
    <dbReference type="NCBI Taxonomy" id="45351"/>
    <lineage>
        <taxon>Eukaryota</taxon>
        <taxon>Metazoa</taxon>
        <taxon>Cnidaria</taxon>
        <taxon>Anthozoa</taxon>
        <taxon>Hexacorallia</taxon>
        <taxon>Actiniaria</taxon>
        <taxon>Edwardsiidae</taxon>
        <taxon>Nematostella</taxon>
    </lineage>
</organism>
<dbReference type="GO" id="GO:0005815">
    <property type="term" value="C:microtubule organizing center"/>
    <property type="evidence" value="ECO:0000318"/>
    <property type="project" value="GO_Central"/>
</dbReference>
<gene>
    <name evidence="11" type="ORF">NEMVEDRAFT_v1g244984</name>
</gene>
<dbReference type="InterPro" id="IPR037692">
    <property type="entry name" value="CEP70"/>
</dbReference>
<dbReference type="PhylomeDB" id="A7SFU5"/>
<dbReference type="GO" id="GO:0060271">
    <property type="term" value="P:cilium assembly"/>
    <property type="evidence" value="ECO:0000318"/>
    <property type="project" value="GO_Central"/>
</dbReference>
<dbReference type="InParanoid" id="A7SFU5"/>
<dbReference type="eggNOG" id="ENOG502QS45">
    <property type="taxonomic scope" value="Eukaryota"/>
</dbReference>
<dbReference type="GO" id="GO:0043015">
    <property type="term" value="F:gamma-tubulin binding"/>
    <property type="evidence" value="ECO:0007669"/>
    <property type="project" value="InterPro"/>
</dbReference>
<proteinExistence type="predicted"/>
<keyword evidence="5" id="KW-0802">TPR repeat</keyword>
<dbReference type="STRING" id="45351.A7SFU5"/>
<evidence type="ECO:0000256" key="3">
    <source>
        <dbReference type="ARBA" id="ARBA00018408"/>
    </source>
</evidence>
<evidence type="ECO:0000256" key="2">
    <source>
        <dbReference type="ARBA" id="ARBA00011832"/>
    </source>
</evidence>
<evidence type="ECO:0000256" key="6">
    <source>
        <dbReference type="ARBA" id="ARBA00023054"/>
    </source>
</evidence>
<feature type="coiled-coil region" evidence="9">
    <location>
        <begin position="94"/>
        <end position="192"/>
    </location>
</feature>
<comment type="subcellular location">
    <subcellularLocation>
        <location evidence="1">Cytoplasm</location>
        <location evidence="1">Cytoskeleton</location>
        <location evidence="1">Microtubule organizing center</location>
        <location evidence="1">Centrosome</location>
    </subcellularLocation>
</comment>
<reference evidence="11 12" key="1">
    <citation type="journal article" date="2007" name="Science">
        <title>Sea anemone genome reveals ancestral eumetazoan gene repertoire and genomic organization.</title>
        <authorList>
            <person name="Putnam N.H."/>
            <person name="Srivastava M."/>
            <person name="Hellsten U."/>
            <person name="Dirks B."/>
            <person name="Chapman J."/>
            <person name="Salamov A."/>
            <person name="Terry A."/>
            <person name="Shapiro H."/>
            <person name="Lindquist E."/>
            <person name="Kapitonov V.V."/>
            <person name="Jurka J."/>
            <person name="Genikhovich G."/>
            <person name="Grigoriev I.V."/>
            <person name="Lucas S.M."/>
            <person name="Steele R.E."/>
            <person name="Finnerty J.R."/>
            <person name="Technau U."/>
            <person name="Martindale M.Q."/>
            <person name="Rokhsar D.S."/>
        </authorList>
    </citation>
    <scope>NUCLEOTIDE SEQUENCE [LARGE SCALE GENOMIC DNA]</scope>
    <source>
        <strain evidence="12">CH2 X CH6</strain>
    </source>
</reference>
<comment type="function">
    <text evidence="8">Plays a role in the organization of both preexisting and nascent microtubules in interphase cells. During mitosis, required for the organization and orientation of the mitotic spindle.</text>
</comment>
<evidence type="ECO:0000256" key="7">
    <source>
        <dbReference type="ARBA" id="ARBA00023212"/>
    </source>
</evidence>
<keyword evidence="4" id="KW-0963">Cytoplasm</keyword>
<accession>A7SFU5</accession>
<keyword evidence="7" id="KW-0206">Cytoskeleton</keyword>
<protein>
    <recommendedName>
        <fullName evidence="3">Centrosomal protein of 70 kDa</fullName>
    </recommendedName>
</protein>
<dbReference type="Proteomes" id="UP000001593">
    <property type="component" value="Unassembled WGS sequence"/>
</dbReference>
<dbReference type="EMBL" id="DS469647">
    <property type="protein sequence ID" value="EDO37412.1"/>
    <property type="molecule type" value="Genomic_DNA"/>
</dbReference>
<evidence type="ECO:0000313" key="12">
    <source>
        <dbReference type="Proteomes" id="UP000001593"/>
    </source>
</evidence>
<feature type="region of interest" description="Disordered" evidence="10">
    <location>
        <begin position="301"/>
        <end position="352"/>
    </location>
</feature>
<dbReference type="OMA" id="ACQQYLQ"/>
<evidence type="ECO:0000256" key="5">
    <source>
        <dbReference type="ARBA" id="ARBA00022803"/>
    </source>
</evidence>
<evidence type="ECO:0000256" key="1">
    <source>
        <dbReference type="ARBA" id="ARBA00004300"/>
    </source>
</evidence>
<feature type="coiled-coil region" evidence="9">
    <location>
        <begin position="254"/>
        <end position="281"/>
    </location>
</feature>
<feature type="compositionally biased region" description="Low complexity" evidence="10">
    <location>
        <begin position="337"/>
        <end position="349"/>
    </location>
</feature>
<evidence type="ECO:0000256" key="9">
    <source>
        <dbReference type="SAM" id="Coils"/>
    </source>
</evidence>
<dbReference type="HOGENOM" id="CLU_011953_0_0_1"/>
<name>A7SFU5_NEMVE</name>
<keyword evidence="6 9" id="KW-0175">Coiled coil</keyword>
<evidence type="ECO:0000313" key="11">
    <source>
        <dbReference type="EMBL" id="EDO37412.1"/>
    </source>
</evidence>
<evidence type="ECO:0000256" key="10">
    <source>
        <dbReference type="SAM" id="MobiDB-lite"/>
    </source>
</evidence>